<dbReference type="Pfam" id="PF00069">
    <property type="entry name" value="Pkinase"/>
    <property type="match status" value="1"/>
</dbReference>
<keyword evidence="3" id="KW-0418">Kinase</keyword>
<keyword evidence="2 5" id="KW-0547">Nucleotide-binding</keyword>
<accession>A0ABP6QNS7</accession>
<dbReference type="PROSITE" id="PS50011">
    <property type="entry name" value="PROTEIN_KINASE_DOM"/>
    <property type="match status" value="1"/>
</dbReference>
<gene>
    <name evidence="9" type="ORF">GCM10010468_62320</name>
</gene>
<evidence type="ECO:0000256" key="5">
    <source>
        <dbReference type="PROSITE-ProRule" id="PRU10141"/>
    </source>
</evidence>
<dbReference type="InterPro" id="IPR011009">
    <property type="entry name" value="Kinase-like_dom_sf"/>
</dbReference>
<evidence type="ECO:0000259" key="8">
    <source>
        <dbReference type="PROSITE" id="PS50011"/>
    </source>
</evidence>
<dbReference type="InterPro" id="IPR017441">
    <property type="entry name" value="Protein_kinase_ATP_BS"/>
</dbReference>
<feature type="region of interest" description="Disordered" evidence="6">
    <location>
        <begin position="357"/>
        <end position="441"/>
    </location>
</feature>
<feature type="binding site" evidence="5">
    <location>
        <position position="50"/>
    </location>
    <ligand>
        <name>ATP</name>
        <dbReference type="ChEBI" id="CHEBI:30616"/>
    </ligand>
</feature>
<name>A0ABP6QNS7_9ACTN</name>
<evidence type="ECO:0000256" key="7">
    <source>
        <dbReference type="SAM" id="Phobius"/>
    </source>
</evidence>
<dbReference type="EMBL" id="BAAAUV010000021">
    <property type="protein sequence ID" value="GAA3231291.1"/>
    <property type="molecule type" value="Genomic_DNA"/>
</dbReference>
<comment type="caution">
    <text evidence="9">The sequence shown here is derived from an EMBL/GenBank/DDBJ whole genome shotgun (WGS) entry which is preliminary data.</text>
</comment>
<dbReference type="PROSITE" id="PS00108">
    <property type="entry name" value="PROTEIN_KINASE_ST"/>
    <property type="match status" value="1"/>
</dbReference>
<dbReference type="InterPro" id="IPR000719">
    <property type="entry name" value="Prot_kinase_dom"/>
</dbReference>
<dbReference type="SUPFAM" id="SSF56112">
    <property type="entry name" value="Protein kinase-like (PK-like)"/>
    <property type="match status" value="1"/>
</dbReference>
<evidence type="ECO:0000313" key="9">
    <source>
        <dbReference type="EMBL" id="GAA3231291.1"/>
    </source>
</evidence>
<feature type="transmembrane region" description="Helical" evidence="7">
    <location>
        <begin position="318"/>
        <end position="339"/>
    </location>
</feature>
<keyword evidence="7" id="KW-0472">Membrane</keyword>
<keyword evidence="1" id="KW-0808">Transferase</keyword>
<protein>
    <recommendedName>
        <fullName evidence="8">Protein kinase domain-containing protein</fullName>
    </recommendedName>
</protein>
<keyword evidence="7" id="KW-1133">Transmembrane helix</keyword>
<dbReference type="RefSeq" id="WP_344835457.1">
    <property type="nucleotide sequence ID" value="NZ_BAAAUV010000021.1"/>
</dbReference>
<dbReference type="CDD" id="cd14014">
    <property type="entry name" value="STKc_PknB_like"/>
    <property type="match status" value="1"/>
</dbReference>
<sequence>MARATNVATEPLGTGDPEQIGGYRLLGRLGVGGMGVVYLAETEAGPVAVKTLRRADAVDPMFRARFRAEASHAGQIGSAHTARLIEDGSDASTPYLVTEYLDGPPLAAVVHEDEPLPSDALYAVAIGVADALAAIHAAGIIHRDVKPSNVLLTPGGPRVIDFGIARTLDGADGMTQTGLVVGSPGWVAPERLTGSPATPATDVYGWGLLVAYAGTGRHPFGPGTPSELTEHVLTRRPDLQGLGEPLHSLAAAALSRTPAERPRSDELRQALMAPRSEPTAALAVDHLWTTVRDVTAIASTWALPAVVPVPGRRIAPTAAWLAAILLASGAAAAGVFFLAGQDDAPPLKPDSIITTITEKAKSESPKTRNTTRVPQQTVPVPSDSATPKPTTTPSPTLSATPSKTASEAPEPDTETPAGDDAGKPTEKADAPVASENEKENQ</sequence>
<dbReference type="InterPro" id="IPR008271">
    <property type="entry name" value="Ser/Thr_kinase_AS"/>
</dbReference>
<evidence type="ECO:0000256" key="3">
    <source>
        <dbReference type="ARBA" id="ARBA00022777"/>
    </source>
</evidence>
<proteinExistence type="predicted"/>
<feature type="domain" description="Protein kinase" evidence="8">
    <location>
        <begin position="23"/>
        <end position="289"/>
    </location>
</feature>
<reference evidence="10" key="1">
    <citation type="journal article" date="2019" name="Int. J. Syst. Evol. Microbiol.">
        <title>The Global Catalogue of Microorganisms (GCM) 10K type strain sequencing project: providing services to taxonomists for standard genome sequencing and annotation.</title>
        <authorList>
            <consortium name="The Broad Institute Genomics Platform"/>
            <consortium name="The Broad Institute Genome Sequencing Center for Infectious Disease"/>
            <person name="Wu L."/>
            <person name="Ma J."/>
        </authorList>
    </citation>
    <scope>NUCLEOTIDE SEQUENCE [LARGE SCALE GENOMIC DNA]</scope>
    <source>
        <strain evidence="10">JCM 9377</strain>
    </source>
</reference>
<dbReference type="Proteomes" id="UP001501237">
    <property type="component" value="Unassembled WGS sequence"/>
</dbReference>
<feature type="compositionally biased region" description="Low complexity" evidence="6">
    <location>
        <begin position="381"/>
        <end position="406"/>
    </location>
</feature>
<evidence type="ECO:0000256" key="2">
    <source>
        <dbReference type="ARBA" id="ARBA00022741"/>
    </source>
</evidence>
<dbReference type="PANTHER" id="PTHR43289:SF34">
    <property type="entry name" value="SERINE_THREONINE-PROTEIN KINASE YBDM-RELATED"/>
    <property type="match status" value="1"/>
</dbReference>
<evidence type="ECO:0000313" key="10">
    <source>
        <dbReference type="Proteomes" id="UP001501237"/>
    </source>
</evidence>
<dbReference type="PROSITE" id="PS00107">
    <property type="entry name" value="PROTEIN_KINASE_ATP"/>
    <property type="match status" value="1"/>
</dbReference>
<dbReference type="PANTHER" id="PTHR43289">
    <property type="entry name" value="MITOGEN-ACTIVATED PROTEIN KINASE KINASE KINASE 20-RELATED"/>
    <property type="match status" value="1"/>
</dbReference>
<dbReference type="Gene3D" id="1.10.510.10">
    <property type="entry name" value="Transferase(Phosphotransferase) domain 1"/>
    <property type="match status" value="1"/>
</dbReference>
<keyword evidence="10" id="KW-1185">Reference proteome</keyword>
<dbReference type="SMART" id="SM00220">
    <property type="entry name" value="S_TKc"/>
    <property type="match status" value="1"/>
</dbReference>
<evidence type="ECO:0000256" key="6">
    <source>
        <dbReference type="SAM" id="MobiDB-lite"/>
    </source>
</evidence>
<organism evidence="9 10">
    <name type="scientific">Actinocorallia longicatena</name>
    <dbReference type="NCBI Taxonomy" id="111803"/>
    <lineage>
        <taxon>Bacteria</taxon>
        <taxon>Bacillati</taxon>
        <taxon>Actinomycetota</taxon>
        <taxon>Actinomycetes</taxon>
        <taxon>Streptosporangiales</taxon>
        <taxon>Thermomonosporaceae</taxon>
        <taxon>Actinocorallia</taxon>
    </lineage>
</organism>
<evidence type="ECO:0000256" key="1">
    <source>
        <dbReference type="ARBA" id="ARBA00022679"/>
    </source>
</evidence>
<dbReference type="Gene3D" id="3.30.200.20">
    <property type="entry name" value="Phosphorylase Kinase, domain 1"/>
    <property type="match status" value="1"/>
</dbReference>
<feature type="compositionally biased region" description="Basic and acidic residues" evidence="6">
    <location>
        <begin position="420"/>
        <end position="441"/>
    </location>
</feature>
<feature type="compositionally biased region" description="Polar residues" evidence="6">
    <location>
        <begin position="367"/>
        <end position="379"/>
    </location>
</feature>
<evidence type="ECO:0000256" key="4">
    <source>
        <dbReference type="ARBA" id="ARBA00022840"/>
    </source>
</evidence>
<keyword evidence="4 5" id="KW-0067">ATP-binding</keyword>
<keyword evidence="7" id="KW-0812">Transmembrane</keyword>